<feature type="region of interest" description="Disordered" evidence="2">
    <location>
        <begin position="1"/>
        <end position="197"/>
    </location>
</feature>
<keyword evidence="1" id="KW-0539">Nucleus</keyword>
<dbReference type="InterPro" id="IPR004210">
    <property type="entry name" value="BESS_motif"/>
</dbReference>
<name>A0A8I6TCE7_CIMLE</name>
<evidence type="ECO:0000256" key="2">
    <source>
        <dbReference type="SAM" id="MobiDB-lite"/>
    </source>
</evidence>
<dbReference type="KEGG" id="clec:106663378"/>
<sequence length="452" mass="52573">MSRKISKTKSPERSQQDDDLDSDSNSLTKTDESGKQGNYSYVRGTQSDSPRKKHSLLNSEKSSSKTEKDTYITSPTKNTTLKTSKKASSHKYHEKEPSTKREGHADSATTIAFDSELEHSSEESQEDEPESSAKKSHSHKEETLDNPRSKFIPEQKKTGYDKRKKSPKTRQAHEKQYDNKKKHTKKKSLEDDNRKKPLEKPYNVKCKFNTCQCHEELQPKTDAKQGQDKLVLCVPCEQDQKHEKSNFKFVTSSNDMKQLRPIHYCCYVQTEEKQENEKRVPMNNNLPLHASKSDGFRRGPQNDDLMFIFDRKTLPHSDPFPLQKICQERQADIIDVNKVRKCTTRRVPAGYNSLEERQYSMEPIRERPTISKINVCSREEHFEPKGYKSAQSIENDSKEDEDKLFLLSMLPTLKKLNDPIKMDVKIEIMQIMQRSVYPNLQYGDFYPIERCM</sequence>
<dbReference type="GO" id="GO:0003677">
    <property type="term" value="F:DNA binding"/>
    <property type="evidence" value="ECO:0007669"/>
    <property type="project" value="InterPro"/>
</dbReference>
<comment type="subcellular location">
    <subcellularLocation>
        <location evidence="1">Nucleus</location>
    </subcellularLocation>
</comment>
<feature type="compositionally biased region" description="Polar residues" evidence="2">
    <location>
        <begin position="71"/>
        <end position="82"/>
    </location>
</feature>
<dbReference type="Pfam" id="PF02944">
    <property type="entry name" value="BESS"/>
    <property type="match status" value="1"/>
</dbReference>
<dbReference type="PANTHER" id="PTHR12243">
    <property type="entry name" value="MADF DOMAIN TRANSCRIPTION FACTOR"/>
    <property type="match status" value="1"/>
</dbReference>
<keyword evidence="5" id="KW-1185">Reference proteome</keyword>
<organism evidence="4 5">
    <name type="scientific">Cimex lectularius</name>
    <name type="common">Bed bug</name>
    <name type="synonym">Acanthia lectularia</name>
    <dbReference type="NCBI Taxonomy" id="79782"/>
    <lineage>
        <taxon>Eukaryota</taxon>
        <taxon>Metazoa</taxon>
        <taxon>Ecdysozoa</taxon>
        <taxon>Arthropoda</taxon>
        <taxon>Hexapoda</taxon>
        <taxon>Insecta</taxon>
        <taxon>Pterygota</taxon>
        <taxon>Neoptera</taxon>
        <taxon>Paraneoptera</taxon>
        <taxon>Hemiptera</taxon>
        <taxon>Heteroptera</taxon>
        <taxon>Panheteroptera</taxon>
        <taxon>Cimicomorpha</taxon>
        <taxon>Cimicidae</taxon>
        <taxon>Cimex</taxon>
    </lineage>
</organism>
<dbReference type="RefSeq" id="XP_014243668.1">
    <property type="nucleotide sequence ID" value="XM_014388182.1"/>
</dbReference>
<dbReference type="InterPro" id="IPR039353">
    <property type="entry name" value="TF_Adf1"/>
</dbReference>
<dbReference type="PROSITE" id="PS51031">
    <property type="entry name" value="BESS"/>
    <property type="match status" value="1"/>
</dbReference>
<dbReference type="PANTHER" id="PTHR12243:SF69">
    <property type="entry name" value="SI:CH73-59F11.3"/>
    <property type="match status" value="1"/>
</dbReference>
<evidence type="ECO:0000313" key="4">
    <source>
        <dbReference type="EnsemblMetazoa" id="XP_014243668.1"/>
    </source>
</evidence>
<reference evidence="4" key="1">
    <citation type="submission" date="2022-01" db="UniProtKB">
        <authorList>
            <consortium name="EnsemblMetazoa"/>
        </authorList>
    </citation>
    <scope>IDENTIFICATION</scope>
</reference>
<evidence type="ECO:0000259" key="3">
    <source>
        <dbReference type="PROSITE" id="PS51031"/>
    </source>
</evidence>
<feature type="compositionally biased region" description="Basic and acidic residues" evidence="2">
    <location>
        <begin position="187"/>
        <end position="197"/>
    </location>
</feature>
<dbReference type="GeneID" id="106663378"/>
<dbReference type="Proteomes" id="UP000494040">
    <property type="component" value="Unassembled WGS sequence"/>
</dbReference>
<accession>A0A8I6TCE7</accession>
<evidence type="ECO:0000313" key="5">
    <source>
        <dbReference type="Proteomes" id="UP000494040"/>
    </source>
</evidence>
<dbReference type="GO" id="GO:0006357">
    <property type="term" value="P:regulation of transcription by RNA polymerase II"/>
    <property type="evidence" value="ECO:0007669"/>
    <property type="project" value="TreeGrafter"/>
</dbReference>
<feature type="region of interest" description="Disordered" evidence="2">
    <location>
        <begin position="276"/>
        <end position="297"/>
    </location>
</feature>
<feature type="compositionally biased region" description="Polar residues" evidence="2">
    <location>
        <begin position="35"/>
        <end position="48"/>
    </location>
</feature>
<protein>
    <recommendedName>
        <fullName evidence="3">BESS domain-containing protein</fullName>
    </recommendedName>
</protein>
<dbReference type="OrthoDB" id="6631161at2759"/>
<dbReference type="GO" id="GO:0005634">
    <property type="term" value="C:nucleus"/>
    <property type="evidence" value="ECO:0007669"/>
    <property type="project" value="UniProtKB-SubCell"/>
</dbReference>
<feature type="compositionally biased region" description="Basic and acidic residues" evidence="2">
    <location>
        <begin position="91"/>
        <end position="105"/>
    </location>
</feature>
<evidence type="ECO:0000256" key="1">
    <source>
        <dbReference type="PROSITE-ProRule" id="PRU00371"/>
    </source>
</evidence>
<dbReference type="GO" id="GO:0005667">
    <property type="term" value="C:transcription regulator complex"/>
    <property type="evidence" value="ECO:0007669"/>
    <property type="project" value="TreeGrafter"/>
</dbReference>
<dbReference type="EnsemblMetazoa" id="XM_014388182.1">
    <property type="protein sequence ID" value="XP_014243668.1"/>
    <property type="gene ID" value="LOC106663378"/>
</dbReference>
<feature type="compositionally biased region" description="Basic and acidic residues" evidence="2">
    <location>
        <begin position="139"/>
        <end position="161"/>
    </location>
</feature>
<proteinExistence type="predicted"/>
<dbReference type="AlphaFoldDB" id="A0A8I6TCE7"/>
<feature type="domain" description="BESS" evidence="3">
    <location>
        <begin position="399"/>
        <end position="438"/>
    </location>
</feature>